<dbReference type="InterPro" id="IPR002145">
    <property type="entry name" value="CopG"/>
</dbReference>
<sequence>MATVTARIDEDTQKRLEHLATATQRSRSWLVSEAVRRYVDEEGWQIAAIEEGVRQADAGDFATDQEVKAAFAQWGVNAE</sequence>
<dbReference type="PANTHER" id="PTHR40688">
    <property type="match status" value="1"/>
</dbReference>
<dbReference type="Gene3D" id="1.10.1220.10">
    <property type="entry name" value="Met repressor-like"/>
    <property type="match status" value="1"/>
</dbReference>
<dbReference type="InterPro" id="IPR013321">
    <property type="entry name" value="Arc_rbn_hlx_hlx"/>
</dbReference>
<feature type="domain" description="Ribbon-helix-helix protein CopG" evidence="1">
    <location>
        <begin position="4"/>
        <end position="42"/>
    </location>
</feature>
<dbReference type="PANTHER" id="PTHR40688:SF2">
    <property type="entry name" value="RIBBON-HELIX-HELIX PROTEIN COPG DOMAIN-CONTAINING PROTEIN"/>
    <property type="match status" value="1"/>
</dbReference>
<dbReference type="EMBL" id="FLUQ01000006">
    <property type="protein sequence ID" value="SBW10497.1"/>
    <property type="molecule type" value="Genomic_DNA"/>
</dbReference>
<gene>
    <name evidence="2" type="ORF">KL86DPRO_60183</name>
</gene>
<dbReference type="Pfam" id="PF01402">
    <property type="entry name" value="RHH_1"/>
    <property type="match status" value="1"/>
</dbReference>
<dbReference type="AlphaFoldDB" id="A0A212KFS2"/>
<accession>A0A212KFS2</accession>
<dbReference type="GO" id="GO:0006355">
    <property type="term" value="P:regulation of DNA-templated transcription"/>
    <property type="evidence" value="ECO:0007669"/>
    <property type="project" value="InterPro"/>
</dbReference>
<dbReference type="CDD" id="cd22233">
    <property type="entry name" value="RHH_CopAso-like"/>
    <property type="match status" value="1"/>
</dbReference>
<reference evidence="2" key="1">
    <citation type="submission" date="2016-04" db="EMBL/GenBank/DDBJ databases">
        <authorList>
            <person name="Evans L.H."/>
            <person name="Alamgir A."/>
            <person name="Owens N."/>
            <person name="Weber N.D."/>
            <person name="Virtaneva K."/>
            <person name="Barbian K."/>
            <person name="Babar A."/>
            <person name="Rosenke K."/>
        </authorList>
    </citation>
    <scope>NUCLEOTIDE SEQUENCE</scope>
    <source>
        <strain evidence="2">86</strain>
    </source>
</reference>
<dbReference type="InterPro" id="IPR052991">
    <property type="entry name" value="Non-func_TypeII_TA_Antitoxin"/>
</dbReference>
<organism evidence="2">
    <name type="scientific">uncultured delta proteobacterium</name>
    <dbReference type="NCBI Taxonomy" id="34034"/>
    <lineage>
        <taxon>Bacteria</taxon>
        <taxon>Deltaproteobacteria</taxon>
        <taxon>environmental samples</taxon>
    </lineage>
</organism>
<proteinExistence type="predicted"/>
<protein>
    <recommendedName>
        <fullName evidence="1">Ribbon-helix-helix protein CopG domain-containing protein</fullName>
    </recommendedName>
</protein>
<name>A0A212KFS2_9DELT</name>
<evidence type="ECO:0000259" key="1">
    <source>
        <dbReference type="Pfam" id="PF01402"/>
    </source>
</evidence>
<dbReference type="SUPFAM" id="SSF47598">
    <property type="entry name" value="Ribbon-helix-helix"/>
    <property type="match status" value="1"/>
</dbReference>
<dbReference type="InterPro" id="IPR010985">
    <property type="entry name" value="Ribbon_hlx_hlx"/>
</dbReference>
<evidence type="ECO:0000313" key="2">
    <source>
        <dbReference type="EMBL" id="SBW10497.1"/>
    </source>
</evidence>